<dbReference type="PROSITE" id="PS51194">
    <property type="entry name" value="HELICASE_CTER"/>
    <property type="match status" value="1"/>
</dbReference>
<keyword evidence="5" id="KW-0347">Helicase</keyword>
<dbReference type="InterPro" id="IPR014001">
    <property type="entry name" value="Helicase_ATP-bd"/>
</dbReference>
<sequence>MAAKYQLITELYRRTGVAVAKNPQAWQGFLSSACRNYKCRFDEQLLIYAQRPDAVAVAKLETWNSQFKRWVNKDSKGIAVFDPKGRRNTLKYYFDVSDTHEGYYGSRPVPIWQMDERYEQAVMERLSDRFGDVESTDLASALMETAKNAVEDNLQDYFSQLKDCTKDSFLEELDDFNIEVIYRRLAANSVAFMLISRCGLDTNEFFDREDFADILNFNTPATINAIGIATSDIAEMALREISQSIRNVQMAEKDQNRTFAQRTQAQYDKGRQQPERSEYNERNHLQQTGGLSYSRPNITERARASAWQVRFDAQGLSGEAQTSDLSQSADIGQAEWASARGRADSTPEVGASDEAALSRAGRDRGTERESSDAVGRTDEQHPQPSGGSDTDRTDLQVSVAKDDEVRVNLPTVDEQIEMIAKAEDEKASAFAISKEDIDSVLQKGSGVADGKYRIYRQFQKGEDRQKNIEFLKNEYGTGGGTHIFPDGFSGHSWHDSKGLAIDRNGTYTNHDLVLKWSQVEKRLRELIKDNRYLNPKEKDHYADYLESVSAPQYEIDTQRKIARQRFIDAHRDLPPADKRDTLALRLSDFIRDLDRYEKDLLSVVERSDLADVTAEQMEQHLSDPSTVQQLIDFLAQVQWKTTSVFSRSNGWKFTEELRELHPLSYLYNEGDVVYIGADKYEIATLTEEKVYLQNAEFPILGQEYSRADFEEKLTENPANDHLKVVVTEKQRTETPSEKKQDGIQFSIGFSEHPAFYDRQLNDRYTNLSFALGNKLLGILDEKQHREREGDKNIGWYHKTDFVIKTVIGGEKFKYEGRFDIGDGEGDLIAHIKNFYDYALSPKGEQLYGDDRESLLRGRDEFIPFLEQHTELTQEDEKLLDEIMATESDWYRTAEEAEEKPQAYADKLNGSEAPAIETEQSTDDLIGRGIIIDNRKYLIESIGKISGDVSLRDITFQDNVGFPINRVEKIEYIQKLLEQEKTELPPEEKMEAPATDRHNFRITDDAIGVGGAKEKFRNNMAAINLLHELEIENRLATPKEQEVLSRYVGWGGLSMAFDEHNAAWAEEFKELYASLSPEEYRAAMESTLTAFYTPPVVIKAMYDALDRLGFSQGNILEPSCGTGNFFGLLPENMQNSKLHGVEIDSLTGRLAKQLYPKANIAIEGFEKTNLPDDHFDVVLGNVPFGEIRVNDSRYNAQKFLIHDYFFAKALDKVRAGGVVMFITSKGTMDKASPEVRKYIAQRAELLGAIRLPDNTFKANAGTEVTSDILILQKRDRVMDIEPDWVHLDTDENGVTMNRYFVEHPEMVLGEIKMESTRFGTFEPVCKARKDILLSELLSNAVQRINGEIPELDNGVDEISDEQELSVPADPNVRNFSFTLVDGRVYFRENDRMQPASVSMTAENRIKGLIQIRDCVRKLIEYQTEDYPEEMICTEQENLNRLYDVYTAKYGLINSRGNYLAFASDESYFLLCSLEVLDDEGNFKRKADMFTKRTIKPHREITSVETASEALALSIGEKARVDLPYMEQLTGKTQAELVQDLQGVIFKVPNCEPVSYVTADEYLSGNVRNKLTVAELAAKNDPELAVNVEALKKVVPKDLSAAEISVRLGATWIPQEDIQRFVMELLTPSSYAAGRLKVRYTPINGDWFIENKSSDMGNVKADSTYGTKRASAYRIIEDTLNLRDTRIFDYVYDEHGNKKAVFNAKETTASQAKQEAIKQAFQDWIWKDPERRNRLVRYYNDTFNSVRPREYDGSHITFGGISPEITLRPHQVNAIAHILYGGNTLLAHKVGAGKTFEMVAAAQESKRLGLCQKSMFVVPNHLVGQWASEYLRLYPSANILVTTKQDFETGNRKKFCGRIATGDYDAVIIGHSQFEKIPMSIERQREQLEKQLDDIERGIDDVQASKGEQFTVKQLMKTRKAIKTKLEKLNDTKRKDTVIDFEQLGVDRLFIDESHFYKNLYLYTKMRNVGGIAQTEAQKSSDLFMKCRYLDEITGNRGTVFATGTPVSNSMVELYSVQRYLQYDTLAQNGLQHFDSWASTFGETVTALELAPEGTNYRAKTRFAKFYNLPELMQMFREVADIQTADMLKLPVPKVNYHNIKTKPSEIQTEMVASLAKRAEKVRARLVEPNIDNMLKITNDGRKLALDQRMIDPMLPDDPDSKVNACVDNVYRIWEEHTETKATQLVFCDLSTPKKDGTFNVYDDMREKLIARGIPAEQIRFIHEATTDAQKKELFGKVRSGEVRVLFGSTPKMGAGTNVQDRLIAIHNLDCPWRPSDLEQRQGRIERQGNMFSEVEVYRYVTEQTFDAYLYQLVESKQKFISQIMTSKSPVRSAEDVDEVALSFAEVKMLATGDARFKEKMDLDIQVSKLRVLKQSYLSEHYDLEDRVLKYYPQTIKEYEERIAGYENDAALAEQHKPQGEDKFCPMTLKGMTYTEKADAGEMLLAICKDYPMSAPTEIGSYRGFRMEIYYDTVNAHYCMNLCGKAKHKVDLGADALGNLTRIENELSKLPARLEAAKTKKAETIAQLETAKEEIKKPFAFEDELKEKTERLNALNIELNLNEKDTSVMDTEPEQTEEQPERKCASRER</sequence>
<dbReference type="GO" id="GO:0016787">
    <property type="term" value="F:hydrolase activity"/>
    <property type="evidence" value="ECO:0007669"/>
    <property type="project" value="InterPro"/>
</dbReference>
<dbReference type="Gene3D" id="3.40.50.300">
    <property type="entry name" value="P-loop containing nucleotide triphosphate hydrolases"/>
    <property type="match status" value="2"/>
</dbReference>
<dbReference type="GO" id="GO:0009007">
    <property type="term" value="F:site-specific DNA-methyltransferase (adenine-specific) activity"/>
    <property type="evidence" value="ECO:0007669"/>
    <property type="project" value="UniProtKB-EC"/>
</dbReference>
<feature type="coiled-coil region" evidence="2">
    <location>
        <begin position="1879"/>
        <end position="1930"/>
    </location>
</feature>
<dbReference type="Pfam" id="PF04851">
    <property type="entry name" value="ResIII"/>
    <property type="match status" value="1"/>
</dbReference>
<feature type="compositionally biased region" description="Basic and acidic residues" evidence="3">
    <location>
        <begin position="360"/>
        <end position="381"/>
    </location>
</feature>
<keyword evidence="1" id="KW-0227">DNA damage</keyword>
<dbReference type="Pfam" id="PF00271">
    <property type="entry name" value="Helicase_C"/>
    <property type="match status" value="1"/>
</dbReference>
<dbReference type="Pfam" id="PF07669">
    <property type="entry name" value="Eco57I"/>
    <property type="match status" value="1"/>
</dbReference>
<proteinExistence type="predicted"/>
<reference evidence="5" key="1">
    <citation type="submission" date="2013-09" db="EMBL/GenBank/DDBJ databases">
        <title>Emergence of vanG-mediated vancomycin-resistant Streptococcus agalactiae and Streptococcus anginosus.</title>
        <authorList>
            <person name="Beall B."/>
            <person name="Sammons S."/>
            <person name="Frace M."/>
            <person name="Knipe K."/>
            <person name="Srinivasan V."/>
        </authorList>
    </citation>
    <scope>NUCLEOTIDE SEQUENCE</scope>
    <source>
        <strain evidence="5">9056</strain>
    </source>
</reference>
<evidence type="ECO:0000256" key="1">
    <source>
        <dbReference type="ARBA" id="ARBA00023236"/>
    </source>
</evidence>
<dbReference type="InterPro" id="IPR029063">
    <property type="entry name" value="SAM-dependent_MTases_sf"/>
</dbReference>
<dbReference type="InterPro" id="IPR006935">
    <property type="entry name" value="Helicase/UvrB_N"/>
</dbReference>
<dbReference type="SMART" id="SM00487">
    <property type="entry name" value="DEXDc"/>
    <property type="match status" value="1"/>
</dbReference>
<feature type="compositionally biased region" description="Polar residues" evidence="3">
    <location>
        <begin position="257"/>
        <end position="266"/>
    </location>
</feature>
<dbReference type="InterPro" id="IPR052933">
    <property type="entry name" value="DNA_Protect_Modify"/>
</dbReference>
<feature type="region of interest" description="Disordered" evidence="3">
    <location>
        <begin position="318"/>
        <end position="401"/>
    </location>
</feature>
<organism evidence="5">
    <name type="scientific">Streptococcus agalactiae</name>
    <dbReference type="NCBI Taxonomy" id="1311"/>
    <lineage>
        <taxon>Bacteria</taxon>
        <taxon>Bacillati</taxon>
        <taxon>Bacillota</taxon>
        <taxon>Bacilli</taxon>
        <taxon>Lactobacillales</taxon>
        <taxon>Streptococcaceae</taxon>
        <taxon>Streptococcus</taxon>
    </lineage>
</organism>
<keyword evidence="5" id="KW-0067">ATP-binding</keyword>
<name>A0A076YZT3_STRAG</name>
<evidence type="ECO:0000256" key="2">
    <source>
        <dbReference type="SAM" id="Coils"/>
    </source>
</evidence>
<dbReference type="SUPFAM" id="SSF52540">
    <property type="entry name" value="P-loop containing nucleoside triphosphate hydrolases"/>
    <property type="match status" value="2"/>
</dbReference>
<dbReference type="GO" id="GO:0009432">
    <property type="term" value="P:SOS response"/>
    <property type="evidence" value="ECO:0007669"/>
    <property type="project" value="UniProtKB-KW"/>
</dbReference>
<keyword evidence="5" id="KW-0378">Hydrolase</keyword>
<protein>
    <submittedName>
        <fullName evidence="5">DNA/RNA helicase</fullName>
    </submittedName>
</protein>
<feature type="compositionally biased region" description="Basic and acidic residues" evidence="3">
    <location>
        <begin position="2577"/>
        <end position="2587"/>
    </location>
</feature>
<dbReference type="GO" id="GO:0004386">
    <property type="term" value="F:helicase activity"/>
    <property type="evidence" value="ECO:0007669"/>
    <property type="project" value="UniProtKB-KW"/>
</dbReference>
<keyword evidence="5" id="KW-0547">Nucleotide-binding</keyword>
<dbReference type="Gene3D" id="3.40.50.150">
    <property type="entry name" value="Vaccinia Virus protein VP39"/>
    <property type="match status" value="1"/>
</dbReference>
<feature type="region of interest" description="Disordered" evidence="3">
    <location>
        <begin position="2561"/>
        <end position="2587"/>
    </location>
</feature>
<dbReference type="PRINTS" id="PR00507">
    <property type="entry name" value="N12N6MTFRASE"/>
</dbReference>
<dbReference type="GO" id="GO:0005524">
    <property type="term" value="F:ATP binding"/>
    <property type="evidence" value="ECO:0007669"/>
    <property type="project" value="InterPro"/>
</dbReference>
<feature type="compositionally biased region" description="Polar residues" evidence="3">
    <location>
        <begin position="319"/>
        <end position="330"/>
    </location>
</feature>
<accession>A0A076YZT3</accession>
<feature type="compositionally biased region" description="Polar residues" evidence="3">
    <location>
        <begin position="285"/>
        <end position="297"/>
    </location>
</feature>
<dbReference type="PANTHER" id="PTHR41313">
    <property type="entry name" value="ADENINE-SPECIFIC METHYLTRANSFERASE"/>
    <property type="match status" value="1"/>
</dbReference>
<keyword evidence="1" id="KW-0742">SOS response</keyword>
<feature type="region of interest" description="Disordered" evidence="3">
    <location>
        <begin position="252"/>
        <end position="297"/>
    </location>
</feature>
<keyword evidence="2" id="KW-0175">Coiled coil</keyword>
<feature type="compositionally biased region" description="Basic and acidic residues" evidence="3">
    <location>
        <begin position="389"/>
        <end position="401"/>
    </location>
</feature>
<dbReference type="GO" id="GO:0006304">
    <property type="term" value="P:DNA modification"/>
    <property type="evidence" value="ECO:0007669"/>
    <property type="project" value="InterPro"/>
</dbReference>
<dbReference type="PROSITE" id="PS51257">
    <property type="entry name" value="PROKAR_LIPOPROTEIN"/>
    <property type="match status" value="1"/>
</dbReference>
<dbReference type="PATRIC" id="fig|1311.141.peg.661"/>
<dbReference type="Pfam" id="PF18840">
    <property type="entry name" value="LPD25"/>
    <property type="match status" value="1"/>
</dbReference>
<dbReference type="InterPro" id="IPR027417">
    <property type="entry name" value="P-loop_NTPase"/>
</dbReference>
<feature type="compositionally biased region" description="Basic and acidic residues" evidence="3">
    <location>
        <begin position="268"/>
        <end position="284"/>
    </location>
</feature>
<dbReference type="InterPro" id="IPR041045">
    <property type="entry name" value="LPD25"/>
</dbReference>
<dbReference type="EMBL" id="KF704242">
    <property type="protein sequence ID" value="AIK22046.1"/>
    <property type="molecule type" value="Genomic_DNA"/>
</dbReference>
<dbReference type="SUPFAM" id="SSF53335">
    <property type="entry name" value="S-adenosyl-L-methionine-dependent methyltransferases"/>
    <property type="match status" value="1"/>
</dbReference>
<dbReference type="InterPro" id="IPR011639">
    <property type="entry name" value="MethylTrfase_TaqI-like_dom"/>
</dbReference>
<evidence type="ECO:0000313" key="5">
    <source>
        <dbReference type="EMBL" id="AIK22046.1"/>
    </source>
</evidence>
<dbReference type="GO" id="GO:0003677">
    <property type="term" value="F:DNA binding"/>
    <property type="evidence" value="ECO:0007669"/>
    <property type="project" value="InterPro"/>
</dbReference>
<dbReference type="InterPro" id="IPR001650">
    <property type="entry name" value="Helicase_C-like"/>
</dbReference>
<evidence type="ECO:0000256" key="3">
    <source>
        <dbReference type="SAM" id="MobiDB-lite"/>
    </source>
</evidence>
<dbReference type="PANTHER" id="PTHR41313:SF1">
    <property type="entry name" value="DNA METHYLASE ADENINE-SPECIFIC DOMAIN-CONTAINING PROTEIN"/>
    <property type="match status" value="1"/>
</dbReference>
<evidence type="ECO:0000259" key="4">
    <source>
        <dbReference type="PROSITE" id="PS51194"/>
    </source>
</evidence>
<feature type="domain" description="Helicase C-terminal" evidence="4">
    <location>
        <begin position="2163"/>
        <end position="2330"/>
    </location>
</feature>